<dbReference type="OrthoDB" id="9812426at2"/>
<organism evidence="3 4">
    <name type="scientific">Botrimarina hoheduenensis</name>
    <dbReference type="NCBI Taxonomy" id="2528000"/>
    <lineage>
        <taxon>Bacteria</taxon>
        <taxon>Pseudomonadati</taxon>
        <taxon>Planctomycetota</taxon>
        <taxon>Planctomycetia</taxon>
        <taxon>Pirellulales</taxon>
        <taxon>Lacipirellulaceae</taxon>
        <taxon>Botrimarina</taxon>
    </lineage>
</organism>
<accession>A0A5C5VYQ4</accession>
<dbReference type="SUPFAM" id="SSF56436">
    <property type="entry name" value="C-type lectin-like"/>
    <property type="match status" value="1"/>
</dbReference>
<dbReference type="EMBL" id="SJPH01000004">
    <property type="protein sequence ID" value="TWT43247.1"/>
    <property type="molecule type" value="Genomic_DNA"/>
</dbReference>
<dbReference type="GO" id="GO:0004674">
    <property type="term" value="F:protein serine/threonine kinase activity"/>
    <property type="evidence" value="ECO:0007669"/>
    <property type="project" value="UniProtKB-EC"/>
</dbReference>
<evidence type="ECO:0000313" key="4">
    <source>
        <dbReference type="Proteomes" id="UP000318995"/>
    </source>
</evidence>
<feature type="domain" description="Sulfatase-modifying factor enzyme-like" evidence="2">
    <location>
        <begin position="33"/>
        <end position="256"/>
    </location>
</feature>
<evidence type="ECO:0000256" key="1">
    <source>
        <dbReference type="SAM" id="SignalP"/>
    </source>
</evidence>
<dbReference type="GO" id="GO:0120147">
    <property type="term" value="F:formylglycine-generating oxidase activity"/>
    <property type="evidence" value="ECO:0007669"/>
    <property type="project" value="TreeGrafter"/>
</dbReference>
<dbReference type="InterPro" id="IPR005532">
    <property type="entry name" value="SUMF_dom"/>
</dbReference>
<dbReference type="InterPro" id="IPR042095">
    <property type="entry name" value="SUMF_sf"/>
</dbReference>
<protein>
    <submittedName>
        <fullName evidence="3">Serine/threonine-protein kinase pkn1</fullName>
        <ecNumber evidence="3">2.7.11.1</ecNumber>
    </submittedName>
</protein>
<dbReference type="InterPro" id="IPR016187">
    <property type="entry name" value="CTDL_fold"/>
</dbReference>
<dbReference type="InterPro" id="IPR051043">
    <property type="entry name" value="Sulfatase_Mod_Factor_Kinase"/>
</dbReference>
<proteinExistence type="predicted"/>
<sequence precursor="true">MIRWILFWLSMSGIAAAEPDVFEVALPGGLKMEFVEIPAGDFVRGSPKEELGRQSDETPEHRVTISQPFRVGRYEVTQAQWVAVTGDNPSTFARYTESPQLPVERITWDEAVAYAERLTQIATGAFRLPSEAEWEYVCRAGTTTRFPWGSDIEHRDLPSYGWYYPLSEGRSRPVGTKLPNAWGLYDLHGGVWEWCRDGFEPYPVHAVTDPQGASTNDLKIIRGGSWFNEPEALRSANRHRHARDSRLSNLGFRLVWIPSCEPHGSVSQTP</sequence>
<feature type="signal peptide" evidence="1">
    <location>
        <begin position="1"/>
        <end position="17"/>
    </location>
</feature>
<name>A0A5C5VYQ4_9BACT</name>
<keyword evidence="3" id="KW-0418">Kinase</keyword>
<feature type="chain" id="PRO_5023111117" evidence="1">
    <location>
        <begin position="18"/>
        <end position="270"/>
    </location>
</feature>
<dbReference type="Proteomes" id="UP000318995">
    <property type="component" value="Unassembled WGS sequence"/>
</dbReference>
<keyword evidence="3" id="KW-0808">Transferase</keyword>
<reference evidence="3 4" key="1">
    <citation type="submission" date="2019-02" db="EMBL/GenBank/DDBJ databases">
        <title>Deep-cultivation of Planctomycetes and their phenomic and genomic characterization uncovers novel biology.</title>
        <authorList>
            <person name="Wiegand S."/>
            <person name="Jogler M."/>
            <person name="Boedeker C."/>
            <person name="Pinto D."/>
            <person name="Vollmers J."/>
            <person name="Rivas-Marin E."/>
            <person name="Kohn T."/>
            <person name="Peeters S.H."/>
            <person name="Heuer A."/>
            <person name="Rast P."/>
            <person name="Oberbeckmann S."/>
            <person name="Bunk B."/>
            <person name="Jeske O."/>
            <person name="Meyerdierks A."/>
            <person name="Storesund J.E."/>
            <person name="Kallscheuer N."/>
            <person name="Luecker S."/>
            <person name="Lage O.M."/>
            <person name="Pohl T."/>
            <person name="Merkel B.J."/>
            <person name="Hornburger P."/>
            <person name="Mueller R.-W."/>
            <person name="Bruemmer F."/>
            <person name="Labrenz M."/>
            <person name="Spormann A.M."/>
            <person name="Op Den Camp H."/>
            <person name="Overmann J."/>
            <person name="Amann R."/>
            <person name="Jetten M.S.M."/>
            <person name="Mascher T."/>
            <person name="Medema M.H."/>
            <person name="Devos D.P."/>
            <person name="Kaster A.-K."/>
            <person name="Ovreas L."/>
            <person name="Rohde M."/>
            <person name="Galperin M.Y."/>
            <person name="Jogler C."/>
        </authorList>
    </citation>
    <scope>NUCLEOTIDE SEQUENCE [LARGE SCALE GENOMIC DNA]</scope>
    <source>
        <strain evidence="3 4">Pla111</strain>
    </source>
</reference>
<dbReference type="PANTHER" id="PTHR23150">
    <property type="entry name" value="SULFATASE MODIFYING FACTOR 1, 2"/>
    <property type="match status" value="1"/>
</dbReference>
<dbReference type="Pfam" id="PF03781">
    <property type="entry name" value="FGE-sulfatase"/>
    <property type="match status" value="1"/>
</dbReference>
<dbReference type="RefSeq" id="WP_146574220.1">
    <property type="nucleotide sequence ID" value="NZ_SJPH01000004.1"/>
</dbReference>
<dbReference type="PANTHER" id="PTHR23150:SF19">
    <property type="entry name" value="FORMYLGLYCINE-GENERATING ENZYME"/>
    <property type="match status" value="1"/>
</dbReference>
<dbReference type="EC" id="2.7.11.1" evidence="3"/>
<evidence type="ECO:0000259" key="2">
    <source>
        <dbReference type="Pfam" id="PF03781"/>
    </source>
</evidence>
<keyword evidence="1" id="KW-0732">Signal</keyword>
<comment type="caution">
    <text evidence="3">The sequence shown here is derived from an EMBL/GenBank/DDBJ whole genome shotgun (WGS) entry which is preliminary data.</text>
</comment>
<dbReference type="Gene3D" id="3.90.1580.10">
    <property type="entry name" value="paralog of FGE (formylglycine-generating enzyme)"/>
    <property type="match status" value="1"/>
</dbReference>
<evidence type="ECO:0000313" key="3">
    <source>
        <dbReference type="EMBL" id="TWT43247.1"/>
    </source>
</evidence>
<dbReference type="AlphaFoldDB" id="A0A5C5VYQ4"/>
<keyword evidence="4" id="KW-1185">Reference proteome</keyword>
<gene>
    <name evidence="3" type="primary">pkn1_3</name>
    <name evidence="3" type="ORF">Pla111_21970</name>
</gene>